<dbReference type="EMBL" id="KN839104">
    <property type="protein sequence ID" value="KIJ90826.1"/>
    <property type="molecule type" value="Genomic_DNA"/>
</dbReference>
<gene>
    <name evidence="1" type="ORF">K443DRAFT_116032</name>
</gene>
<dbReference type="AlphaFoldDB" id="A0A0C9WZS3"/>
<dbReference type="HOGENOM" id="CLU_067622_1_1_1"/>
<dbReference type="OrthoDB" id="3269456at2759"/>
<sequence length="296" mass="33869">IEELLESIIQARSDRGPKVAQMVNFNEMFKQDHGMAQHCTIESVRSPKSWKLSCTNSNEKEEVVLHIQGIVCDKNLPPIKQPFTVEHRQRKYLKQSIMLTGLGGRSFAQCIDNIYAIQDMFAPEFPQDALEDWTPSRCGQFDAVDMSNRYFTSQYDMNGEAPIPFQSDVDPDRILTNALSNDFVHLQENEVEYYEAMQEPDEPIRYIEMKPNRICVGDAIEAQLSFSVVPLRGKKHKMVLTLWAITLLDCSPLRHAIAARRMSVGSRLTLKRKTGYTDDEDFGEVARKKLSKMSVD</sequence>
<organism evidence="1 2">
    <name type="scientific">Laccaria amethystina LaAM-08-1</name>
    <dbReference type="NCBI Taxonomy" id="1095629"/>
    <lineage>
        <taxon>Eukaryota</taxon>
        <taxon>Fungi</taxon>
        <taxon>Dikarya</taxon>
        <taxon>Basidiomycota</taxon>
        <taxon>Agaricomycotina</taxon>
        <taxon>Agaricomycetes</taxon>
        <taxon>Agaricomycetidae</taxon>
        <taxon>Agaricales</taxon>
        <taxon>Agaricineae</taxon>
        <taxon>Hydnangiaceae</taxon>
        <taxon>Laccaria</taxon>
    </lineage>
</organism>
<evidence type="ECO:0000313" key="1">
    <source>
        <dbReference type="EMBL" id="KIJ90826.1"/>
    </source>
</evidence>
<keyword evidence="2" id="KW-1185">Reference proteome</keyword>
<name>A0A0C9WZS3_9AGAR</name>
<evidence type="ECO:0000313" key="2">
    <source>
        <dbReference type="Proteomes" id="UP000054477"/>
    </source>
</evidence>
<feature type="non-terminal residue" evidence="1">
    <location>
        <position position="296"/>
    </location>
</feature>
<accession>A0A0C9WZS3</accession>
<reference evidence="1 2" key="1">
    <citation type="submission" date="2014-04" db="EMBL/GenBank/DDBJ databases">
        <authorList>
            <consortium name="DOE Joint Genome Institute"/>
            <person name="Kuo A."/>
            <person name="Kohler A."/>
            <person name="Nagy L.G."/>
            <person name="Floudas D."/>
            <person name="Copeland A."/>
            <person name="Barry K.W."/>
            <person name="Cichocki N."/>
            <person name="Veneault-Fourrey C."/>
            <person name="LaButti K."/>
            <person name="Lindquist E.A."/>
            <person name="Lipzen A."/>
            <person name="Lundell T."/>
            <person name="Morin E."/>
            <person name="Murat C."/>
            <person name="Sun H."/>
            <person name="Tunlid A."/>
            <person name="Henrissat B."/>
            <person name="Grigoriev I.V."/>
            <person name="Hibbett D.S."/>
            <person name="Martin F."/>
            <person name="Nordberg H.P."/>
            <person name="Cantor M.N."/>
            <person name="Hua S.X."/>
        </authorList>
    </citation>
    <scope>NUCLEOTIDE SEQUENCE [LARGE SCALE GENOMIC DNA]</scope>
    <source>
        <strain evidence="1 2">LaAM-08-1</strain>
    </source>
</reference>
<dbReference type="Proteomes" id="UP000054477">
    <property type="component" value="Unassembled WGS sequence"/>
</dbReference>
<proteinExistence type="predicted"/>
<dbReference type="STRING" id="1095629.A0A0C9WZS3"/>
<reference evidence="2" key="2">
    <citation type="submission" date="2015-01" db="EMBL/GenBank/DDBJ databases">
        <title>Evolutionary Origins and Diversification of the Mycorrhizal Mutualists.</title>
        <authorList>
            <consortium name="DOE Joint Genome Institute"/>
            <consortium name="Mycorrhizal Genomics Consortium"/>
            <person name="Kohler A."/>
            <person name="Kuo A."/>
            <person name="Nagy L.G."/>
            <person name="Floudas D."/>
            <person name="Copeland A."/>
            <person name="Barry K.W."/>
            <person name="Cichocki N."/>
            <person name="Veneault-Fourrey C."/>
            <person name="LaButti K."/>
            <person name="Lindquist E.A."/>
            <person name="Lipzen A."/>
            <person name="Lundell T."/>
            <person name="Morin E."/>
            <person name="Murat C."/>
            <person name="Riley R."/>
            <person name="Ohm R."/>
            <person name="Sun H."/>
            <person name="Tunlid A."/>
            <person name="Henrissat B."/>
            <person name="Grigoriev I.V."/>
            <person name="Hibbett D.S."/>
            <person name="Martin F."/>
        </authorList>
    </citation>
    <scope>NUCLEOTIDE SEQUENCE [LARGE SCALE GENOMIC DNA]</scope>
    <source>
        <strain evidence="2">LaAM-08-1</strain>
    </source>
</reference>
<protein>
    <submittedName>
        <fullName evidence="1">Uncharacterized protein</fullName>
    </submittedName>
</protein>